<reference evidence="5 6" key="1">
    <citation type="submission" date="2024-06" db="EMBL/GenBank/DDBJ databases">
        <title>A chromosome-level genome assembly of beet webworm, Loxostege sticticalis.</title>
        <authorList>
            <person name="Zhang Y."/>
        </authorList>
    </citation>
    <scope>NUCLEOTIDE SEQUENCE [LARGE SCALE GENOMIC DNA]</scope>
    <source>
        <strain evidence="5">AQ026</strain>
        <tissue evidence="5">Whole body</tissue>
    </source>
</reference>
<dbReference type="InterPro" id="IPR041503">
    <property type="entry name" value="AIMP2_thioredoxin"/>
</dbReference>
<evidence type="ECO:0000259" key="4">
    <source>
        <dbReference type="Pfam" id="PF18569"/>
    </source>
</evidence>
<accession>A0ABR3IC64</accession>
<dbReference type="Gene3D" id="1.20.1050.130">
    <property type="match status" value="1"/>
</dbReference>
<organism evidence="5 6">
    <name type="scientific">Loxostege sticticalis</name>
    <name type="common">Beet webworm moth</name>
    <dbReference type="NCBI Taxonomy" id="481309"/>
    <lineage>
        <taxon>Eukaryota</taxon>
        <taxon>Metazoa</taxon>
        <taxon>Ecdysozoa</taxon>
        <taxon>Arthropoda</taxon>
        <taxon>Hexapoda</taxon>
        <taxon>Insecta</taxon>
        <taxon>Pterygota</taxon>
        <taxon>Neoptera</taxon>
        <taxon>Endopterygota</taxon>
        <taxon>Lepidoptera</taxon>
        <taxon>Glossata</taxon>
        <taxon>Ditrysia</taxon>
        <taxon>Pyraloidea</taxon>
        <taxon>Crambidae</taxon>
        <taxon>Pyraustinae</taxon>
        <taxon>Loxostege</taxon>
    </lineage>
</organism>
<dbReference type="InterPro" id="IPR042360">
    <property type="entry name" value="AIMP2"/>
</dbReference>
<dbReference type="PANTHER" id="PTHR13438:SF2">
    <property type="entry name" value="AMINOACYL TRNA SYNTHASE COMPLEX-INTERACTING MULTIFUNCTIONAL PROTEIN 2"/>
    <property type="match status" value="1"/>
</dbReference>
<sequence length="291" mass="33405">MMYHMKKIIPHDEVIELPKCMYHVKNPNENLNTSEIDINISDQVIKVLKAPNIKMTELEHRQDVLLKKLDVLYERIKTISSICTFSDKQASTKAGVQSIPTPDEVVLNINPDSLPWYLNVFLKDSSIVANISWHIHSSVPNEKVPKIKAFVKNLKNASDATKINLRLIFKSVSADPELKLSTLAVPIVGNVNILRYLSLVYPSVLPYDYNDYNMDGLLDLCYLLEKTTDKNKEPIILKLFTQSKDWICKGRFSIVDIAAYNVIKQIKNRPKSVPQDWFNKCEKLCLMMQIK</sequence>
<name>A0ABR3IC64_LOXSC</name>
<evidence type="ECO:0000256" key="1">
    <source>
        <dbReference type="ARBA" id="ARBA00004496"/>
    </source>
</evidence>
<evidence type="ECO:0000256" key="2">
    <source>
        <dbReference type="ARBA" id="ARBA00022490"/>
    </source>
</evidence>
<keyword evidence="2" id="KW-0963">Cytoplasm</keyword>
<dbReference type="Proteomes" id="UP001549920">
    <property type="component" value="Unassembled WGS sequence"/>
</dbReference>
<gene>
    <name evidence="5" type="ORF">ABMA27_013973</name>
</gene>
<evidence type="ECO:0000313" key="5">
    <source>
        <dbReference type="EMBL" id="KAL0893860.1"/>
    </source>
</evidence>
<evidence type="ECO:0000256" key="3">
    <source>
        <dbReference type="ARBA" id="ARBA00022917"/>
    </source>
</evidence>
<comment type="subcellular location">
    <subcellularLocation>
        <location evidence="1">Cytoplasm</location>
    </subcellularLocation>
</comment>
<feature type="domain" description="AIMP2 thioredoxin-like" evidence="4">
    <location>
        <begin position="103"/>
        <end position="187"/>
    </location>
</feature>
<dbReference type="EMBL" id="JBEUOH010000005">
    <property type="protein sequence ID" value="KAL0893860.1"/>
    <property type="molecule type" value="Genomic_DNA"/>
</dbReference>
<protein>
    <recommendedName>
        <fullName evidence="4">AIMP2 thioredoxin-like domain-containing protein</fullName>
    </recommendedName>
</protein>
<keyword evidence="6" id="KW-1185">Reference proteome</keyword>
<proteinExistence type="predicted"/>
<dbReference type="PANTHER" id="PTHR13438">
    <property type="entry name" value="AMINOACYL TRNA SYNTHASE COMPLEX-INTERACTING MULTIFUNCTIONAL PROTEIN"/>
    <property type="match status" value="1"/>
</dbReference>
<evidence type="ECO:0000313" key="6">
    <source>
        <dbReference type="Proteomes" id="UP001549920"/>
    </source>
</evidence>
<dbReference type="Pfam" id="PF18569">
    <property type="entry name" value="Thioredoxin_16"/>
    <property type="match status" value="1"/>
</dbReference>
<comment type="caution">
    <text evidence="5">The sequence shown here is derived from an EMBL/GenBank/DDBJ whole genome shotgun (WGS) entry which is preliminary data.</text>
</comment>
<keyword evidence="3" id="KW-0648">Protein biosynthesis</keyword>